<keyword evidence="2" id="KW-1185">Reference proteome</keyword>
<organism evidence="1 2">
    <name type="scientific">Portunus trituberculatus</name>
    <name type="common">Swimming crab</name>
    <name type="synonym">Neptunus trituberculatus</name>
    <dbReference type="NCBI Taxonomy" id="210409"/>
    <lineage>
        <taxon>Eukaryota</taxon>
        <taxon>Metazoa</taxon>
        <taxon>Ecdysozoa</taxon>
        <taxon>Arthropoda</taxon>
        <taxon>Crustacea</taxon>
        <taxon>Multicrustacea</taxon>
        <taxon>Malacostraca</taxon>
        <taxon>Eumalacostraca</taxon>
        <taxon>Eucarida</taxon>
        <taxon>Decapoda</taxon>
        <taxon>Pleocyemata</taxon>
        <taxon>Brachyura</taxon>
        <taxon>Eubrachyura</taxon>
        <taxon>Portunoidea</taxon>
        <taxon>Portunidae</taxon>
        <taxon>Portuninae</taxon>
        <taxon>Portunus</taxon>
    </lineage>
</organism>
<comment type="caution">
    <text evidence="1">The sequence shown here is derived from an EMBL/GenBank/DDBJ whole genome shotgun (WGS) entry which is preliminary data.</text>
</comment>
<gene>
    <name evidence="1" type="ORF">E2C01_066723</name>
</gene>
<evidence type="ECO:0000313" key="2">
    <source>
        <dbReference type="Proteomes" id="UP000324222"/>
    </source>
</evidence>
<proteinExistence type="predicted"/>
<accession>A0A5B7HUL7</accession>
<dbReference type="AlphaFoldDB" id="A0A5B7HUL7"/>
<dbReference type="EMBL" id="VSRR010034721">
    <property type="protein sequence ID" value="MPC72418.1"/>
    <property type="molecule type" value="Genomic_DNA"/>
</dbReference>
<name>A0A5B7HUL7_PORTR</name>
<protein>
    <submittedName>
        <fullName evidence="1">Uncharacterized protein</fullName>
    </submittedName>
</protein>
<evidence type="ECO:0000313" key="1">
    <source>
        <dbReference type="EMBL" id="MPC72418.1"/>
    </source>
</evidence>
<dbReference type="Proteomes" id="UP000324222">
    <property type="component" value="Unassembled WGS sequence"/>
</dbReference>
<reference evidence="1 2" key="1">
    <citation type="submission" date="2019-05" db="EMBL/GenBank/DDBJ databases">
        <title>Another draft genome of Portunus trituberculatus and its Hox gene families provides insights of decapod evolution.</title>
        <authorList>
            <person name="Jeong J.-H."/>
            <person name="Song I."/>
            <person name="Kim S."/>
            <person name="Choi T."/>
            <person name="Kim D."/>
            <person name="Ryu S."/>
            <person name="Kim W."/>
        </authorList>
    </citation>
    <scope>NUCLEOTIDE SEQUENCE [LARGE SCALE GENOMIC DNA]</scope>
    <source>
        <tissue evidence="1">Muscle</tissue>
    </source>
</reference>
<sequence>MLSQIIKNVARGSWRVAGVSGSSTKGGKRCADWGHGVKILQVHVQAEHDRHTCQTQTTSCHYTGHITCYDSITVEDIYMKRPTDCFIMKQFDK</sequence>